<dbReference type="GO" id="GO:0000287">
    <property type="term" value="F:magnesium ion binding"/>
    <property type="evidence" value="ECO:0007669"/>
    <property type="project" value="TreeGrafter"/>
</dbReference>
<dbReference type="PANTHER" id="PTHR43340">
    <property type="entry name" value="HYPOXANTHINE-GUANINE PHOSPHORIBOSYLTRANSFERASE"/>
    <property type="match status" value="1"/>
</dbReference>
<protein>
    <submittedName>
        <fullName evidence="4">Hypoxanthine phosphoribosyltransferase</fullName>
    </submittedName>
</protein>
<keyword evidence="4" id="KW-0328">Glycosyltransferase</keyword>
<evidence type="ECO:0000259" key="3">
    <source>
        <dbReference type="Pfam" id="PF00156"/>
    </source>
</evidence>
<dbReference type="InterPro" id="IPR029057">
    <property type="entry name" value="PRTase-like"/>
</dbReference>
<feature type="domain" description="Phosphoribosyltransferase" evidence="3">
    <location>
        <begin position="21"/>
        <end position="143"/>
    </location>
</feature>
<organism evidence="4 5">
    <name type="scientific">Ectothiorhodosinus mongolicus</name>
    <dbReference type="NCBI Taxonomy" id="233100"/>
    <lineage>
        <taxon>Bacteria</taxon>
        <taxon>Pseudomonadati</taxon>
        <taxon>Pseudomonadota</taxon>
        <taxon>Gammaproteobacteria</taxon>
        <taxon>Chromatiales</taxon>
        <taxon>Ectothiorhodospiraceae</taxon>
        <taxon>Ectothiorhodosinus</taxon>
    </lineage>
</organism>
<dbReference type="NCBIfam" id="NF006605">
    <property type="entry name" value="PRK09162.1"/>
    <property type="match status" value="1"/>
</dbReference>
<evidence type="ECO:0000256" key="2">
    <source>
        <dbReference type="ARBA" id="ARBA00049402"/>
    </source>
</evidence>
<reference evidence="4 5" key="1">
    <citation type="submission" date="2017-01" db="EMBL/GenBank/DDBJ databases">
        <authorList>
            <person name="Mah S.A."/>
            <person name="Swanson W.J."/>
            <person name="Moy G.W."/>
            <person name="Vacquier V.D."/>
        </authorList>
    </citation>
    <scope>NUCLEOTIDE SEQUENCE [LARGE SCALE GENOMIC DNA]</scope>
    <source>
        <strain evidence="4 5">M9</strain>
    </source>
</reference>
<comment type="catalytic activity">
    <reaction evidence="1">
        <text>GMP + diphosphate = guanine + 5-phospho-alpha-D-ribose 1-diphosphate</text>
        <dbReference type="Rhea" id="RHEA:25424"/>
        <dbReference type="ChEBI" id="CHEBI:16235"/>
        <dbReference type="ChEBI" id="CHEBI:33019"/>
        <dbReference type="ChEBI" id="CHEBI:58017"/>
        <dbReference type="ChEBI" id="CHEBI:58115"/>
        <dbReference type="EC" id="2.4.2.8"/>
    </reaction>
    <physiologicalReaction direction="right-to-left" evidence="1">
        <dbReference type="Rhea" id="RHEA:25426"/>
    </physiologicalReaction>
</comment>
<dbReference type="GO" id="GO:0004422">
    <property type="term" value="F:hypoxanthine phosphoribosyltransferase activity"/>
    <property type="evidence" value="ECO:0007669"/>
    <property type="project" value="TreeGrafter"/>
</dbReference>
<dbReference type="Gene3D" id="3.40.50.2020">
    <property type="match status" value="1"/>
</dbReference>
<dbReference type="OrthoDB" id="9802824at2"/>
<comment type="catalytic activity">
    <reaction evidence="2">
        <text>IMP + diphosphate = hypoxanthine + 5-phospho-alpha-D-ribose 1-diphosphate</text>
        <dbReference type="Rhea" id="RHEA:17973"/>
        <dbReference type="ChEBI" id="CHEBI:17368"/>
        <dbReference type="ChEBI" id="CHEBI:33019"/>
        <dbReference type="ChEBI" id="CHEBI:58017"/>
        <dbReference type="ChEBI" id="CHEBI:58053"/>
        <dbReference type="EC" id="2.4.2.8"/>
    </reaction>
    <physiologicalReaction direction="right-to-left" evidence="2">
        <dbReference type="Rhea" id="RHEA:17975"/>
    </physiologicalReaction>
</comment>
<dbReference type="RefSeq" id="WP_076754060.1">
    <property type="nucleotide sequence ID" value="NZ_CP023018.1"/>
</dbReference>
<dbReference type="STRING" id="233100.SAMN05216526_0116"/>
<dbReference type="CDD" id="cd06223">
    <property type="entry name" value="PRTases_typeI"/>
    <property type="match status" value="1"/>
</dbReference>
<accession>A0A1R3VMA4</accession>
<dbReference type="Proteomes" id="UP000223759">
    <property type="component" value="Unassembled WGS sequence"/>
</dbReference>
<sequence>MRLTPEQAAEVWASADCLIPAPAMAKALDQMAAAISADLAKLNPLLLCVMTGGVVTLGQLLPRLAFPLQVDYLHATRYDGNTQGGDNLRWLVSPRTPLSGRHVLVVDDILDEGLTLAGILAHCQEAGAASVRSAVLVKKLHDRCVPGLRADYCGESVPDRYVFGYGMDYHEYLRNADGIYAVAGQ</sequence>
<dbReference type="InterPro" id="IPR000836">
    <property type="entry name" value="PRTase_dom"/>
</dbReference>
<dbReference type="GO" id="GO:0005829">
    <property type="term" value="C:cytosol"/>
    <property type="evidence" value="ECO:0007669"/>
    <property type="project" value="TreeGrafter"/>
</dbReference>
<dbReference type="EMBL" id="FTPK01000001">
    <property type="protein sequence ID" value="SIT65666.1"/>
    <property type="molecule type" value="Genomic_DNA"/>
</dbReference>
<dbReference type="InterPro" id="IPR050408">
    <property type="entry name" value="HGPRT"/>
</dbReference>
<evidence type="ECO:0000256" key="1">
    <source>
        <dbReference type="ARBA" id="ARBA00048811"/>
    </source>
</evidence>
<proteinExistence type="predicted"/>
<dbReference type="PANTHER" id="PTHR43340:SF1">
    <property type="entry name" value="HYPOXANTHINE PHOSPHORIBOSYLTRANSFERASE"/>
    <property type="match status" value="1"/>
</dbReference>
<evidence type="ECO:0000313" key="4">
    <source>
        <dbReference type="EMBL" id="SIT65666.1"/>
    </source>
</evidence>
<keyword evidence="5" id="KW-1185">Reference proteome</keyword>
<dbReference type="AlphaFoldDB" id="A0A1R3VMA4"/>
<name>A0A1R3VMA4_9GAMM</name>
<dbReference type="GO" id="GO:0046100">
    <property type="term" value="P:hypoxanthine metabolic process"/>
    <property type="evidence" value="ECO:0007669"/>
    <property type="project" value="TreeGrafter"/>
</dbReference>
<dbReference type="SUPFAM" id="SSF53271">
    <property type="entry name" value="PRTase-like"/>
    <property type="match status" value="1"/>
</dbReference>
<dbReference type="GO" id="GO:0032264">
    <property type="term" value="P:IMP salvage"/>
    <property type="evidence" value="ECO:0007669"/>
    <property type="project" value="TreeGrafter"/>
</dbReference>
<dbReference type="GO" id="GO:0006178">
    <property type="term" value="P:guanine salvage"/>
    <property type="evidence" value="ECO:0007669"/>
    <property type="project" value="TreeGrafter"/>
</dbReference>
<keyword evidence="4" id="KW-0808">Transferase</keyword>
<evidence type="ECO:0000313" key="5">
    <source>
        <dbReference type="Proteomes" id="UP000223759"/>
    </source>
</evidence>
<dbReference type="GO" id="GO:0032263">
    <property type="term" value="P:GMP salvage"/>
    <property type="evidence" value="ECO:0007669"/>
    <property type="project" value="TreeGrafter"/>
</dbReference>
<gene>
    <name evidence="4" type="ORF">SAMN05216526_0116</name>
</gene>
<dbReference type="Pfam" id="PF00156">
    <property type="entry name" value="Pribosyltran"/>
    <property type="match status" value="1"/>
</dbReference>